<organism evidence="6 7">
    <name type="scientific">Steinernema glaseri</name>
    <dbReference type="NCBI Taxonomy" id="37863"/>
    <lineage>
        <taxon>Eukaryota</taxon>
        <taxon>Metazoa</taxon>
        <taxon>Ecdysozoa</taxon>
        <taxon>Nematoda</taxon>
        <taxon>Chromadorea</taxon>
        <taxon>Rhabditida</taxon>
        <taxon>Tylenchina</taxon>
        <taxon>Panagrolaimomorpha</taxon>
        <taxon>Strongyloidoidea</taxon>
        <taxon>Steinernematidae</taxon>
        <taxon>Steinernema</taxon>
    </lineage>
</organism>
<evidence type="ECO:0000313" key="6">
    <source>
        <dbReference type="Proteomes" id="UP000095287"/>
    </source>
</evidence>
<evidence type="ECO:0000256" key="3">
    <source>
        <dbReference type="ARBA" id="ARBA00022946"/>
    </source>
</evidence>
<dbReference type="InterPro" id="IPR023335">
    <property type="entry name" value="ATP12_ortho_dom_sf"/>
</dbReference>
<keyword evidence="5" id="KW-0143">Chaperone</keyword>
<dbReference type="Gene3D" id="3.30.2180.10">
    <property type="entry name" value="ATP12-like"/>
    <property type="match status" value="1"/>
</dbReference>
<dbReference type="PANTHER" id="PTHR21013">
    <property type="entry name" value="ATP SYNTHASE MITOCHONDRIAL F1 COMPLEX ASSEMBLY FACTOR 2/ATP12 PROTEIN, MITOCHONDRIAL PRECURSOR"/>
    <property type="match status" value="1"/>
</dbReference>
<dbReference type="InterPro" id="IPR042272">
    <property type="entry name" value="ATP12_ATP_synth-F1-assembly_N"/>
</dbReference>
<dbReference type="PANTHER" id="PTHR21013:SF10">
    <property type="entry name" value="ATP SYNTHASE MITOCHONDRIAL F1 COMPLEX ASSEMBLY FACTOR 2"/>
    <property type="match status" value="1"/>
</dbReference>
<dbReference type="Proteomes" id="UP000095287">
    <property type="component" value="Unplaced"/>
</dbReference>
<keyword evidence="6" id="KW-1185">Reference proteome</keyword>
<reference evidence="7" key="1">
    <citation type="submission" date="2016-11" db="UniProtKB">
        <authorList>
            <consortium name="WormBaseParasite"/>
        </authorList>
    </citation>
    <scope>IDENTIFICATION</scope>
</reference>
<evidence type="ECO:0000256" key="4">
    <source>
        <dbReference type="ARBA" id="ARBA00023128"/>
    </source>
</evidence>
<evidence type="ECO:0000256" key="5">
    <source>
        <dbReference type="ARBA" id="ARBA00023186"/>
    </source>
</evidence>
<dbReference type="GO" id="GO:0033615">
    <property type="term" value="P:mitochondrial proton-transporting ATP synthase complex assembly"/>
    <property type="evidence" value="ECO:0007669"/>
    <property type="project" value="TreeGrafter"/>
</dbReference>
<dbReference type="SUPFAM" id="SSF160909">
    <property type="entry name" value="ATP12-like"/>
    <property type="match status" value="1"/>
</dbReference>
<evidence type="ECO:0000313" key="7">
    <source>
        <dbReference type="WBParaSite" id="L893_g26579.t1"/>
    </source>
</evidence>
<sequence length="261" mass="29452">MFSLLSKRFTSASALVKPRKFYKEASVAVETAAAGPQFQVLLDGRKLRTTAGKIFAVESEPLAFAISQEWNSQKEHIDRTHMRLTGLAFTALDNPFEQNKESIVQSILDYLETDTILTFADQPEKLVQLQEQKWSPVIEWANEKYQMDIKPTRSLVEPAYITEQTLDRLQNFLMAQPFWTLIGLQYAVEAVKSSVLITLATASHAMEAAEGAELARLEQIFQTDTWGNVEWSHDVEHLELMSRLSSAVLFANLTSKAYSSS</sequence>
<dbReference type="AlphaFoldDB" id="A0A1I7ZHW1"/>
<evidence type="ECO:0000256" key="1">
    <source>
        <dbReference type="ARBA" id="ARBA00004173"/>
    </source>
</evidence>
<dbReference type="InterPro" id="IPR011419">
    <property type="entry name" value="ATP12_ATP_synth-F1-assembly"/>
</dbReference>
<dbReference type="Pfam" id="PF07542">
    <property type="entry name" value="ATP12"/>
    <property type="match status" value="1"/>
</dbReference>
<dbReference type="WBParaSite" id="L893_g26579.t1">
    <property type="protein sequence ID" value="L893_g26579.t1"/>
    <property type="gene ID" value="L893_g26579"/>
</dbReference>
<accession>A0A1I7ZHW1</accession>
<name>A0A1I7ZHW1_9BILA</name>
<keyword evidence="4" id="KW-0496">Mitochondrion</keyword>
<evidence type="ECO:0000256" key="2">
    <source>
        <dbReference type="ARBA" id="ARBA00008231"/>
    </source>
</evidence>
<keyword evidence="3" id="KW-0809">Transit peptide</keyword>
<dbReference type="Gene3D" id="1.10.3580.10">
    <property type="entry name" value="ATP12 ATPase"/>
    <property type="match status" value="1"/>
</dbReference>
<comment type="similarity">
    <text evidence="2">Belongs to the ATP12 family.</text>
</comment>
<proteinExistence type="inferred from homology"/>
<dbReference type="GO" id="GO:0005739">
    <property type="term" value="C:mitochondrion"/>
    <property type="evidence" value="ECO:0007669"/>
    <property type="project" value="UniProtKB-SubCell"/>
</dbReference>
<comment type="subcellular location">
    <subcellularLocation>
        <location evidence="1">Mitochondrion</location>
    </subcellularLocation>
</comment>
<protein>
    <submittedName>
        <fullName evidence="7">ATP synthase mitochondrial F1 complex assembly factor 2</fullName>
    </submittedName>
</protein>